<comment type="pathway">
    <text evidence="2">Cell wall biogenesis; peptidoglycan biosynthesis.</text>
</comment>
<dbReference type="Gene3D" id="2.60.410.10">
    <property type="entry name" value="D-Ala-D-Ala carboxypeptidase, C-terminal domain"/>
    <property type="match status" value="1"/>
</dbReference>
<evidence type="ECO:0000256" key="12">
    <source>
        <dbReference type="ARBA" id="ARBA00034000"/>
    </source>
</evidence>
<dbReference type="Pfam" id="PF07943">
    <property type="entry name" value="PBP5_C"/>
    <property type="match status" value="1"/>
</dbReference>
<keyword evidence="5 18" id="KW-0121">Carboxypeptidase</keyword>
<name>A0A376GY01_ENTGA</name>
<organism evidence="18 19">
    <name type="scientific">Enterococcus gallinarum</name>
    <dbReference type="NCBI Taxonomy" id="1353"/>
    <lineage>
        <taxon>Bacteria</taxon>
        <taxon>Bacillati</taxon>
        <taxon>Bacillota</taxon>
        <taxon>Bacilli</taxon>
        <taxon>Lactobacillales</taxon>
        <taxon>Enterococcaceae</taxon>
        <taxon>Enterococcus</taxon>
    </lineage>
</organism>
<dbReference type="InterPro" id="IPR001967">
    <property type="entry name" value="Peptidase_S11_N"/>
</dbReference>
<feature type="active site" evidence="13">
    <location>
        <position position="138"/>
    </location>
</feature>
<dbReference type="PANTHER" id="PTHR21581:SF11">
    <property type="entry name" value="D-ALANYL-D-ALANINE CARBOXYPEPTIDASE DACA"/>
    <property type="match status" value="1"/>
</dbReference>
<dbReference type="EMBL" id="JARPZN010000002">
    <property type="protein sequence ID" value="MDT2689522.1"/>
    <property type="molecule type" value="Genomic_DNA"/>
</dbReference>
<feature type="domain" description="Peptidase S11 D-Ala-D-Ala carboxypeptidase A C-terminal" evidence="16">
    <location>
        <begin position="317"/>
        <end position="425"/>
    </location>
</feature>
<evidence type="ECO:0000256" key="10">
    <source>
        <dbReference type="ARBA" id="ARBA00022984"/>
    </source>
</evidence>
<sequence>MQKLSKIWYSLIAGLATLFFIAGIPLISHAEETTFTAEEIKNFSIDAKAAFSVDFDTGKILYDQEGETPMGIASVTKIISLYLVAEQVKEGKLTWEDPVEISQYAADLSVTPDLSNVPLHRDVQYTVKDLYEASYIQSANAAVVALAEKIAGSEPAFVDQMKDKLTEWGITDAKIVNASGLNNTYLGENLYPGSTSTDENELSAKDVAIVARHLLQDFPEVLEVTSTVTKTFGEGSYSPVEMVNWNWMLPGFINAKDGVDGLKTGTTDLAGACFVGTAVRDGQRIITVVLNVNGHAENPSVRFTETGKLMDYSFDAWEQVPILSAGDQLADTKTVAVKNGKELTVPIAVKNDLSVWVRKDMDPKDFTTTIDYNKTINEETVSAPVAKATDLGKVTATIPTDTLGYMDGSKEVPTTELITTKAVEKANIFVIGWRSVANFFTNLF</sequence>
<evidence type="ECO:0000256" key="7">
    <source>
        <dbReference type="ARBA" id="ARBA00022729"/>
    </source>
</evidence>
<dbReference type="RefSeq" id="WP_060814666.1">
    <property type="nucleotide sequence ID" value="NZ_JARPZN010000002.1"/>
</dbReference>
<dbReference type="Gene3D" id="3.40.710.10">
    <property type="entry name" value="DD-peptidase/beta-lactamase superfamily"/>
    <property type="match status" value="1"/>
</dbReference>
<evidence type="ECO:0000256" key="1">
    <source>
        <dbReference type="ARBA" id="ARBA00003217"/>
    </source>
</evidence>
<comment type="similarity">
    <text evidence="3 15">Belongs to the peptidase S11 family.</text>
</comment>
<evidence type="ECO:0000256" key="2">
    <source>
        <dbReference type="ARBA" id="ARBA00004752"/>
    </source>
</evidence>
<evidence type="ECO:0000256" key="13">
    <source>
        <dbReference type="PIRSR" id="PIRSR618044-1"/>
    </source>
</evidence>
<proteinExistence type="inferred from homology"/>
<feature type="active site" description="Proton acceptor" evidence="13">
    <location>
        <position position="77"/>
    </location>
</feature>
<dbReference type="GO" id="GO:0009252">
    <property type="term" value="P:peptidoglycan biosynthetic process"/>
    <property type="evidence" value="ECO:0007669"/>
    <property type="project" value="UniProtKB-UniPathway"/>
</dbReference>
<evidence type="ECO:0000256" key="3">
    <source>
        <dbReference type="ARBA" id="ARBA00007164"/>
    </source>
</evidence>
<dbReference type="GO" id="GO:0006508">
    <property type="term" value="P:proteolysis"/>
    <property type="evidence" value="ECO:0007669"/>
    <property type="project" value="UniProtKB-KW"/>
</dbReference>
<evidence type="ECO:0000256" key="11">
    <source>
        <dbReference type="ARBA" id="ARBA00023316"/>
    </source>
</evidence>
<evidence type="ECO:0000256" key="8">
    <source>
        <dbReference type="ARBA" id="ARBA00022801"/>
    </source>
</evidence>
<evidence type="ECO:0000313" key="17">
    <source>
        <dbReference type="EMBL" id="MDT2689522.1"/>
    </source>
</evidence>
<dbReference type="GO" id="GO:0009002">
    <property type="term" value="F:serine-type D-Ala-D-Ala carboxypeptidase activity"/>
    <property type="evidence" value="ECO:0007669"/>
    <property type="project" value="UniProtKB-EC"/>
</dbReference>
<accession>A0A376GY01</accession>
<evidence type="ECO:0000313" key="19">
    <source>
        <dbReference type="Proteomes" id="UP000254807"/>
    </source>
</evidence>
<feature type="binding site" evidence="14">
    <location>
        <position position="263"/>
    </location>
    <ligand>
        <name>substrate</name>
    </ligand>
</feature>
<dbReference type="SUPFAM" id="SSF69189">
    <property type="entry name" value="Penicillin-binding protein associated domain"/>
    <property type="match status" value="1"/>
</dbReference>
<dbReference type="InterPro" id="IPR012338">
    <property type="entry name" value="Beta-lactam/transpept-like"/>
</dbReference>
<dbReference type="GO" id="GO:0071555">
    <property type="term" value="P:cell wall organization"/>
    <property type="evidence" value="ECO:0007669"/>
    <property type="project" value="UniProtKB-KW"/>
</dbReference>
<protein>
    <recommendedName>
        <fullName evidence="4">serine-type D-Ala-D-Ala carboxypeptidase</fullName>
        <ecNumber evidence="4">3.4.16.4</ecNumber>
    </recommendedName>
</protein>
<dbReference type="EMBL" id="UFYW01000001">
    <property type="protein sequence ID" value="STD82873.1"/>
    <property type="molecule type" value="Genomic_DNA"/>
</dbReference>
<reference evidence="18 19" key="1">
    <citation type="submission" date="2018-06" db="EMBL/GenBank/DDBJ databases">
        <authorList>
            <consortium name="Pathogen Informatics"/>
            <person name="Doyle S."/>
        </authorList>
    </citation>
    <scope>NUCLEOTIDE SEQUENCE [LARGE SCALE GENOMIC DNA]</scope>
    <source>
        <strain evidence="18 19">NCTC12360</strain>
    </source>
</reference>
<keyword evidence="10" id="KW-0573">Peptidoglycan synthesis</keyword>
<evidence type="ECO:0000256" key="14">
    <source>
        <dbReference type="PIRSR" id="PIRSR618044-2"/>
    </source>
</evidence>
<dbReference type="GO" id="GO:0008360">
    <property type="term" value="P:regulation of cell shape"/>
    <property type="evidence" value="ECO:0007669"/>
    <property type="project" value="UniProtKB-KW"/>
</dbReference>
<dbReference type="Proteomes" id="UP001183682">
    <property type="component" value="Unassembled WGS sequence"/>
</dbReference>
<keyword evidence="19" id="KW-1185">Reference proteome</keyword>
<reference evidence="17" key="2">
    <citation type="submission" date="2023-03" db="EMBL/GenBank/DDBJ databases">
        <authorList>
            <person name="Shen W."/>
            <person name="Cai J."/>
        </authorList>
    </citation>
    <scope>NUCLEOTIDE SEQUENCE</scope>
    <source>
        <strain evidence="17">K69-2</strain>
    </source>
</reference>
<dbReference type="Proteomes" id="UP000254807">
    <property type="component" value="Unassembled WGS sequence"/>
</dbReference>
<keyword evidence="6" id="KW-0645">Protease</keyword>
<dbReference type="InterPro" id="IPR018044">
    <property type="entry name" value="Peptidase_S11"/>
</dbReference>
<gene>
    <name evidence="18" type="primary">dacA</name>
    <name evidence="18" type="ORF">NCTC12360_01312</name>
    <name evidence="17" type="ORF">P7E30_04755</name>
</gene>
<evidence type="ECO:0000256" key="15">
    <source>
        <dbReference type="RuleBase" id="RU004016"/>
    </source>
</evidence>
<dbReference type="Pfam" id="PF00768">
    <property type="entry name" value="Peptidase_S11"/>
    <property type="match status" value="1"/>
</dbReference>
<dbReference type="SMART" id="SM00936">
    <property type="entry name" value="PBP5_C"/>
    <property type="match status" value="1"/>
</dbReference>
<dbReference type="InterPro" id="IPR015956">
    <property type="entry name" value="Peniciliin-bd_prot_C_sf"/>
</dbReference>
<dbReference type="OrthoDB" id="9791132at2"/>
<dbReference type="AlphaFoldDB" id="A0A376GY01"/>
<evidence type="ECO:0000256" key="6">
    <source>
        <dbReference type="ARBA" id="ARBA00022670"/>
    </source>
</evidence>
<dbReference type="UniPathway" id="UPA00219"/>
<evidence type="ECO:0000256" key="4">
    <source>
        <dbReference type="ARBA" id="ARBA00012448"/>
    </source>
</evidence>
<dbReference type="EC" id="3.4.16.4" evidence="4"/>
<evidence type="ECO:0000313" key="18">
    <source>
        <dbReference type="EMBL" id="STD82873.1"/>
    </source>
</evidence>
<evidence type="ECO:0000256" key="5">
    <source>
        <dbReference type="ARBA" id="ARBA00022645"/>
    </source>
</evidence>
<keyword evidence="9" id="KW-0133">Cell shape</keyword>
<keyword evidence="11" id="KW-0961">Cell wall biogenesis/degradation</keyword>
<evidence type="ECO:0000259" key="16">
    <source>
        <dbReference type="SMART" id="SM00936"/>
    </source>
</evidence>
<comment type="catalytic activity">
    <reaction evidence="12">
        <text>Preferential cleavage: (Ac)2-L-Lys-D-Ala-|-D-Ala. Also transpeptidation of peptidyl-alanyl moieties that are N-acyl substituents of D-alanine.</text>
        <dbReference type="EC" id="3.4.16.4"/>
    </reaction>
</comment>
<dbReference type="InterPro" id="IPR012907">
    <property type="entry name" value="Peptidase_S11_C"/>
</dbReference>
<dbReference type="PANTHER" id="PTHR21581">
    <property type="entry name" value="D-ALANYL-D-ALANINE CARBOXYPEPTIDASE"/>
    <property type="match status" value="1"/>
</dbReference>
<keyword evidence="7" id="KW-0732">Signal</keyword>
<comment type="function">
    <text evidence="1">Removes C-terminal D-alanyl residues from sugar-peptide cell wall precursors.</text>
</comment>
<evidence type="ECO:0000256" key="9">
    <source>
        <dbReference type="ARBA" id="ARBA00022960"/>
    </source>
</evidence>
<dbReference type="InterPro" id="IPR037167">
    <property type="entry name" value="Peptidase_S11_C_sf"/>
</dbReference>
<dbReference type="PRINTS" id="PR00725">
    <property type="entry name" value="DADACBPTASE1"/>
</dbReference>
<dbReference type="SUPFAM" id="SSF56601">
    <property type="entry name" value="beta-lactamase/transpeptidase-like"/>
    <property type="match status" value="1"/>
</dbReference>
<keyword evidence="8 18" id="KW-0378">Hydrolase</keyword>
<feature type="active site" description="Acyl-ester intermediate" evidence="13">
    <location>
        <position position="74"/>
    </location>
</feature>